<evidence type="ECO:0000313" key="1">
    <source>
        <dbReference type="EMBL" id="TLS73282.1"/>
    </source>
</evidence>
<comment type="caution">
    <text evidence="1">The sequence shown here is derived from an EMBL/GenBank/DDBJ whole genome shotgun (WGS) entry which is preliminary data.</text>
</comment>
<organism evidence="1 2">
    <name type="scientific">Aliarcobacter thereius</name>
    <dbReference type="NCBI Taxonomy" id="544718"/>
    <lineage>
        <taxon>Bacteria</taxon>
        <taxon>Pseudomonadati</taxon>
        <taxon>Campylobacterota</taxon>
        <taxon>Epsilonproteobacteria</taxon>
        <taxon>Campylobacterales</taxon>
        <taxon>Arcobacteraceae</taxon>
        <taxon>Aliarcobacter</taxon>
    </lineage>
</organism>
<dbReference type="RefSeq" id="WP_138142718.1">
    <property type="nucleotide sequence ID" value="NZ_VBUF01000001.1"/>
</dbReference>
<dbReference type="Proteomes" id="UP000308001">
    <property type="component" value="Unassembled WGS sequence"/>
</dbReference>
<reference evidence="1 2" key="1">
    <citation type="submission" date="2019-05" db="EMBL/GenBank/DDBJ databases">
        <title>Arcobacter cibarius and Arcobacter thereius providing challenges in identification an antibiotic susceptibility and Quinolone resistance.</title>
        <authorList>
            <person name="Busch A."/>
            <person name="Hanel I."/>
            <person name="Hotzel H."/>
            <person name="Tomaso H."/>
        </authorList>
    </citation>
    <scope>NUCLEOTIDE SEQUENCE [LARGE SCALE GENOMIC DNA]</scope>
    <source>
        <strain evidence="1 2">17CS1191_2</strain>
    </source>
</reference>
<protein>
    <recommendedName>
        <fullName evidence="3">Site-specific integrase</fullName>
    </recommendedName>
</protein>
<name>A0A5R9H284_9BACT</name>
<dbReference type="EMBL" id="VBUF01000001">
    <property type="protein sequence ID" value="TLS73282.1"/>
    <property type="molecule type" value="Genomic_DNA"/>
</dbReference>
<evidence type="ECO:0008006" key="3">
    <source>
        <dbReference type="Google" id="ProtNLM"/>
    </source>
</evidence>
<evidence type="ECO:0000313" key="2">
    <source>
        <dbReference type="Proteomes" id="UP000308001"/>
    </source>
</evidence>
<proteinExistence type="predicted"/>
<dbReference type="AlphaFoldDB" id="A0A5R9H284"/>
<sequence>MMVKFNPSFINLEEYLKIEYPTSILDYKKLVVEYKNYNIPLFKFCYGKYKSTGKSFFIEEKTYMKTFEIVVKCVFELLIQYIQIGKSINTFLSFDKRLKQFCTWCFDNSFEIKTIKEASEAYMAYSIYLKGLLRKGKSLRHCMDLQKCVRQLLTIIHDDKHMIIANSASLISLHGEGIPQRRTKPSSLESNAYHLEFYKSIFNQISDFLIEKKTYPFQLELTNKIYNILPTQNIFYSIDTKSSSPIGFNHLEGRVYTYDELRKLFPQKSKGIINTHIKYITSLLEESSNPNHKFRYKLGQFAIRAFYMLFLTNTGMNGSSAIKLRWHDDYEQSTERQKFIVFKNRANKLVEFEIEKKFHSMFKKYIVLRKYMLQNRTYKYLFFQSYGVNAKLTKIQLDGSWSGFINKYFKKTLDPRLPTLNSKILRINKTDYVVRKHGLIQASNMMQNKVSTILKHYTAQREEVSNKQITDFFSTLNERVFENNNVQVETIIGQCSKTEEIVINNEFPVDCNNKQTCLFCPHYRCHLDKQDLLKIFSLQFILLETRAVAFDEKQFLLVYEGLLKRIDELKELALKTKRISIQDMESIKNKVFHYEKLHPYWEHKFKKLLDMGVLK</sequence>
<accession>A0A5R9H284</accession>
<gene>
    <name evidence="1" type="ORF">FE246_02005</name>
</gene>